<sequence length="50" mass="5281">MTSTPGSTRQEPVVPGATNFEISADDMTTLRALSAVDYGDATVFPVYSGR</sequence>
<dbReference type="RefSeq" id="WP_005187469.1">
    <property type="nucleotide sequence ID" value="NZ_CP045804.1"/>
</dbReference>
<protein>
    <submittedName>
        <fullName evidence="2">Uncharacterized protein</fullName>
    </submittedName>
</protein>
<feature type="region of interest" description="Disordered" evidence="1">
    <location>
        <begin position="1"/>
        <end position="20"/>
    </location>
</feature>
<accession>A0A857KSH1</accession>
<name>A0A857KSH1_9ACTN</name>
<evidence type="ECO:0000313" key="2">
    <source>
        <dbReference type="EMBL" id="QHN37793.1"/>
    </source>
</evidence>
<dbReference type="EMBL" id="CP045810">
    <property type="protein sequence ID" value="QHN37793.1"/>
    <property type="molecule type" value="Genomic_DNA"/>
</dbReference>
<organism evidence="2">
    <name type="scientific">Gordonia amarae</name>
    <dbReference type="NCBI Taxonomy" id="36821"/>
    <lineage>
        <taxon>Bacteria</taxon>
        <taxon>Bacillati</taxon>
        <taxon>Actinomycetota</taxon>
        <taxon>Actinomycetes</taxon>
        <taxon>Mycobacteriales</taxon>
        <taxon>Gordoniaceae</taxon>
        <taxon>Gordonia</taxon>
    </lineage>
</organism>
<gene>
    <name evidence="2" type="ORF">GII30_00110</name>
</gene>
<feature type="compositionally biased region" description="Polar residues" evidence="1">
    <location>
        <begin position="1"/>
        <end position="10"/>
    </location>
</feature>
<reference evidence="2" key="1">
    <citation type="journal article" date="2021" name="Nat. Microbiol.">
        <title>Cocultivation of an ultrasmall environmental parasitic bacterium with lytic ability against bacteria associated with wastewater foams.</title>
        <authorList>
            <person name="Batinovic S."/>
            <person name="Rose J.J.A."/>
            <person name="Ratcliffe J."/>
            <person name="Seviour R.J."/>
            <person name="Petrovski S."/>
        </authorList>
    </citation>
    <scope>NUCLEOTIDE SEQUENCE</scope>
    <source>
        <strain evidence="2">CON44</strain>
    </source>
</reference>
<evidence type="ECO:0000256" key="1">
    <source>
        <dbReference type="SAM" id="MobiDB-lite"/>
    </source>
</evidence>
<dbReference type="AlphaFoldDB" id="A0A857KSH1"/>
<proteinExistence type="predicted"/>